<dbReference type="AlphaFoldDB" id="A0A448D7C2"/>
<gene>
    <name evidence="1" type="ORF">NCTC10296_00867</name>
</gene>
<dbReference type="Proteomes" id="UP000279284">
    <property type="component" value="Chromosome"/>
</dbReference>
<keyword evidence="2" id="KW-1185">Reference proteome</keyword>
<dbReference type="KEGG" id="nci:NCTC10296_00867"/>
<dbReference type="EMBL" id="LR134313">
    <property type="protein sequence ID" value="VEF00463.1"/>
    <property type="molecule type" value="Genomic_DNA"/>
</dbReference>
<sequence>MQYWEQKDWVRYQVYISKFYEAKHSFADTYFTDEKGELIIHFGGNSGGASLGFGSQSSPNDYFPVPSTLHILWFNPLDNQFWQGKFAMPKERLTELFKQCDYISIREKNSEARCPFYKFIINAVPTGQVFVYLGGAQIRFIGQYQAQKTDTDWERFARGIGGYPEMVSDVEPRRQYVDDAKKHFFEDKNEVHQESIAALKETPPPNDPAYWNRFFKTYRWRLAVNRPNMLTDYDANYVNGEFLLTPKEEVGRFRDAPVPYRVVFFVKKSDGIGIPSSYVMEFDEKAIMAAFEKMAAHGKPITFQADFDKKYDELDVYLTAEGVEEKIILDPTRLALRD</sequence>
<protein>
    <submittedName>
        <fullName evidence="1">Protein of uncharacterized function (DUF2931)</fullName>
    </submittedName>
</protein>
<organism evidence="1 2">
    <name type="scientific">Neisseria canis</name>
    <dbReference type="NCBI Taxonomy" id="493"/>
    <lineage>
        <taxon>Bacteria</taxon>
        <taxon>Pseudomonadati</taxon>
        <taxon>Pseudomonadota</taxon>
        <taxon>Betaproteobacteria</taxon>
        <taxon>Neisseriales</taxon>
        <taxon>Neisseriaceae</taxon>
        <taxon>Neisseria</taxon>
    </lineage>
</organism>
<dbReference type="InterPro" id="IPR021326">
    <property type="entry name" value="DUF2931"/>
</dbReference>
<reference evidence="1 2" key="1">
    <citation type="submission" date="2018-12" db="EMBL/GenBank/DDBJ databases">
        <authorList>
            <consortium name="Pathogen Informatics"/>
        </authorList>
    </citation>
    <scope>NUCLEOTIDE SEQUENCE [LARGE SCALE GENOMIC DNA]</scope>
    <source>
        <strain evidence="1 2">NCTC10296</strain>
    </source>
</reference>
<name>A0A448D7C2_9NEIS</name>
<accession>A0A448D7C2</accession>
<dbReference type="Pfam" id="PF11153">
    <property type="entry name" value="DUF2931"/>
    <property type="match status" value="1"/>
</dbReference>
<proteinExistence type="predicted"/>
<evidence type="ECO:0000313" key="2">
    <source>
        <dbReference type="Proteomes" id="UP000279284"/>
    </source>
</evidence>
<evidence type="ECO:0000313" key="1">
    <source>
        <dbReference type="EMBL" id="VEF00463.1"/>
    </source>
</evidence>
<dbReference type="RefSeq" id="WP_170162407.1">
    <property type="nucleotide sequence ID" value="NZ_LR134313.1"/>
</dbReference>